<comment type="caution">
    <text evidence="1">The sequence shown here is derived from an EMBL/GenBank/DDBJ whole genome shotgun (WGS) entry which is preliminary data.</text>
</comment>
<dbReference type="EMBL" id="AZHX01000310">
    <property type="protein sequence ID" value="ETX08074.1"/>
    <property type="molecule type" value="Genomic_DNA"/>
</dbReference>
<evidence type="ECO:0000313" key="1">
    <source>
        <dbReference type="EMBL" id="ETX08074.1"/>
    </source>
</evidence>
<gene>
    <name evidence="1" type="ORF">ETSY2_07575</name>
</gene>
<sequence>MKKTYRMVLWLVAVALLAMPFGGDRSGPRA</sequence>
<organism evidence="1 2">
    <name type="scientific">Candidatus Entotheonella gemina</name>
    <dbReference type="NCBI Taxonomy" id="1429439"/>
    <lineage>
        <taxon>Bacteria</taxon>
        <taxon>Pseudomonadati</taxon>
        <taxon>Nitrospinota/Tectimicrobiota group</taxon>
        <taxon>Candidatus Tectimicrobiota</taxon>
        <taxon>Candidatus Entotheonellia</taxon>
        <taxon>Candidatus Entotheonellales</taxon>
        <taxon>Candidatus Entotheonellaceae</taxon>
        <taxon>Candidatus Entotheonella</taxon>
    </lineage>
</organism>
<proteinExistence type="predicted"/>
<dbReference type="AlphaFoldDB" id="W4MCJ6"/>
<dbReference type="Proteomes" id="UP000019140">
    <property type="component" value="Unassembled WGS sequence"/>
</dbReference>
<keyword evidence="2" id="KW-1185">Reference proteome</keyword>
<evidence type="ECO:0000313" key="2">
    <source>
        <dbReference type="Proteomes" id="UP000019140"/>
    </source>
</evidence>
<dbReference type="HOGENOM" id="CLU_3402700_0_0_7"/>
<protein>
    <submittedName>
        <fullName evidence="1">Uncharacterized protein</fullName>
    </submittedName>
</protein>
<name>W4MCJ6_9BACT</name>
<accession>W4MCJ6</accession>
<reference evidence="1 2" key="1">
    <citation type="journal article" date="2014" name="Nature">
        <title>An environmental bacterial taxon with a large and distinct metabolic repertoire.</title>
        <authorList>
            <person name="Wilson M.C."/>
            <person name="Mori T."/>
            <person name="Ruckert C."/>
            <person name="Uria A.R."/>
            <person name="Helf M.J."/>
            <person name="Takada K."/>
            <person name="Gernert C."/>
            <person name="Steffens U.A."/>
            <person name="Heycke N."/>
            <person name="Schmitt S."/>
            <person name="Rinke C."/>
            <person name="Helfrich E.J."/>
            <person name="Brachmann A.O."/>
            <person name="Gurgui C."/>
            <person name="Wakimoto T."/>
            <person name="Kracht M."/>
            <person name="Crusemann M."/>
            <person name="Hentschel U."/>
            <person name="Abe I."/>
            <person name="Matsunaga S."/>
            <person name="Kalinowski J."/>
            <person name="Takeyama H."/>
            <person name="Piel J."/>
        </authorList>
    </citation>
    <scope>NUCLEOTIDE SEQUENCE [LARGE SCALE GENOMIC DNA]</scope>
    <source>
        <strain evidence="2">TSY2</strain>
    </source>
</reference>